<evidence type="ECO:0000313" key="1">
    <source>
        <dbReference type="EMBL" id="CAB4186679.1"/>
    </source>
</evidence>
<dbReference type="EMBL" id="LR797097">
    <property type="protein sequence ID" value="CAB4186679.1"/>
    <property type="molecule type" value="Genomic_DNA"/>
</dbReference>
<name>A0A6J5QPQ5_9CAUD</name>
<protein>
    <submittedName>
        <fullName evidence="1">Uncharacterized protein</fullName>
    </submittedName>
</protein>
<organism evidence="1">
    <name type="scientific">uncultured Caudovirales phage</name>
    <dbReference type="NCBI Taxonomy" id="2100421"/>
    <lineage>
        <taxon>Viruses</taxon>
        <taxon>Duplodnaviria</taxon>
        <taxon>Heunggongvirae</taxon>
        <taxon>Uroviricota</taxon>
        <taxon>Caudoviricetes</taxon>
        <taxon>Peduoviridae</taxon>
        <taxon>Maltschvirus</taxon>
        <taxon>Maltschvirus maltsch</taxon>
    </lineage>
</organism>
<gene>
    <name evidence="1" type="ORF">UFOVP1151_47</name>
</gene>
<proteinExistence type="predicted"/>
<sequence>MKKTTTKKRTRNHELMLTLRVSKSLFKALNTVSSRISLTRSDYVRTILQRDVDTHPLS</sequence>
<accession>A0A6J5QPQ5</accession>
<reference evidence="1" key="1">
    <citation type="submission" date="2020-05" db="EMBL/GenBank/DDBJ databases">
        <authorList>
            <person name="Chiriac C."/>
            <person name="Salcher M."/>
            <person name="Ghai R."/>
            <person name="Kavagutti S V."/>
        </authorList>
    </citation>
    <scope>NUCLEOTIDE SEQUENCE</scope>
</reference>